<organism evidence="2 3">
    <name type="scientific">Petrocella atlantisensis</name>
    <dbReference type="NCBI Taxonomy" id="2173034"/>
    <lineage>
        <taxon>Bacteria</taxon>
        <taxon>Bacillati</taxon>
        <taxon>Bacillota</taxon>
        <taxon>Clostridia</taxon>
        <taxon>Lachnospirales</taxon>
        <taxon>Vallitaleaceae</taxon>
        <taxon>Petrocella</taxon>
    </lineage>
</organism>
<accession>A0A3P7PEP2</accession>
<reference evidence="2 3" key="1">
    <citation type="submission" date="2018-09" db="EMBL/GenBank/DDBJ databases">
        <authorList>
            <person name="Postec A."/>
        </authorList>
    </citation>
    <scope>NUCLEOTIDE SEQUENCE [LARGE SCALE GENOMIC DNA]</scope>
    <source>
        <strain evidence="2">70B-A</strain>
    </source>
</reference>
<dbReference type="AlphaFoldDB" id="A0A3P7PEP2"/>
<name>A0A3P7PEP2_9FIRM</name>
<keyword evidence="1" id="KW-0472">Membrane</keyword>
<dbReference type="Proteomes" id="UP000279029">
    <property type="component" value="Chromosome"/>
</dbReference>
<dbReference type="KEGG" id="cbar:PATL70BA_1493"/>
<gene>
    <name evidence="2" type="ORF">PATL70BA_1493</name>
</gene>
<dbReference type="EMBL" id="LR130778">
    <property type="protein sequence ID" value="VDN47378.1"/>
    <property type="molecule type" value="Genomic_DNA"/>
</dbReference>
<feature type="transmembrane region" description="Helical" evidence="1">
    <location>
        <begin position="20"/>
        <end position="41"/>
    </location>
</feature>
<sequence>MPAGIRTPDTRLRRAMLYPAELLAQVILWCAINQILLLHLIPTTTHTASSFHDEAGRGNRTPVTSLEGWSFTIKLHPQNDNYHLH</sequence>
<keyword evidence="1" id="KW-1133">Transmembrane helix</keyword>
<keyword evidence="3" id="KW-1185">Reference proteome</keyword>
<evidence type="ECO:0000256" key="1">
    <source>
        <dbReference type="SAM" id="Phobius"/>
    </source>
</evidence>
<keyword evidence="1" id="KW-0812">Transmembrane</keyword>
<dbReference type="AntiFam" id="ANF00012">
    <property type="entry name" value="tRNA translation"/>
</dbReference>
<proteinExistence type="predicted"/>
<evidence type="ECO:0000313" key="3">
    <source>
        <dbReference type="Proteomes" id="UP000279029"/>
    </source>
</evidence>
<protein>
    <submittedName>
        <fullName evidence="2">Uncharacterized protein</fullName>
    </submittedName>
</protein>
<evidence type="ECO:0000313" key="2">
    <source>
        <dbReference type="EMBL" id="VDN47378.1"/>
    </source>
</evidence>